<evidence type="ECO:0000256" key="2">
    <source>
        <dbReference type="SAM" id="Phobius"/>
    </source>
</evidence>
<evidence type="ECO:0000313" key="4">
    <source>
        <dbReference type="Proteomes" id="UP000603708"/>
    </source>
</evidence>
<name>A0A919KZI4_9ACTN</name>
<keyword evidence="4" id="KW-1185">Reference proteome</keyword>
<dbReference type="AlphaFoldDB" id="A0A919KZI4"/>
<feature type="compositionally biased region" description="Basic and acidic residues" evidence="1">
    <location>
        <begin position="1"/>
        <end position="23"/>
    </location>
</feature>
<reference evidence="3" key="2">
    <citation type="submission" date="2020-09" db="EMBL/GenBank/DDBJ databases">
        <authorList>
            <person name="Sun Q."/>
            <person name="Ohkuma M."/>
        </authorList>
    </citation>
    <scope>NUCLEOTIDE SEQUENCE</scope>
    <source>
        <strain evidence="3">JCM 5069</strain>
    </source>
</reference>
<evidence type="ECO:0000313" key="3">
    <source>
        <dbReference type="EMBL" id="GHH77411.1"/>
    </source>
</evidence>
<gene>
    <name evidence="3" type="ORF">GCM10018793_25420</name>
</gene>
<feature type="transmembrane region" description="Helical" evidence="2">
    <location>
        <begin position="81"/>
        <end position="104"/>
    </location>
</feature>
<dbReference type="Proteomes" id="UP000603708">
    <property type="component" value="Unassembled WGS sequence"/>
</dbReference>
<feature type="transmembrane region" description="Helical" evidence="2">
    <location>
        <begin position="49"/>
        <end position="69"/>
    </location>
</feature>
<keyword evidence="2" id="KW-0812">Transmembrane</keyword>
<keyword evidence="2" id="KW-1133">Transmembrane helix</keyword>
<feature type="transmembrane region" description="Helical" evidence="2">
    <location>
        <begin position="146"/>
        <end position="165"/>
    </location>
</feature>
<accession>A0A919KZI4</accession>
<comment type="caution">
    <text evidence="3">The sequence shown here is derived from an EMBL/GenBank/DDBJ whole genome shotgun (WGS) entry which is preliminary data.</text>
</comment>
<proteinExistence type="predicted"/>
<keyword evidence="2" id="KW-0472">Membrane</keyword>
<organism evidence="3 4">
    <name type="scientific">Streptomyces sulfonofaciens</name>
    <dbReference type="NCBI Taxonomy" id="68272"/>
    <lineage>
        <taxon>Bacteria</taxon>
        <taxon>Bacillati</taxon>
        <taxon>Actinomycetota</taxon>
        <taxon>Actinomycetes</taxon>
        <taxon>Kitasatosporales</taxon>
        <taxon>Streptomycetaceae</taxon>
        <taxon>Streptomyces</taxon>
    </lineage>
</organism>
<evidence type="ECO:0000256" key="1">
    <source>
        <dbReference type="SAM" id="MobiDB-lite"/>
    </source>
</evidence>
<dbReference type="RefSeq" id="WP_229924569.1">
    <property type="nucleotide sequence ID" value="NZ_BNCD01000006.1"/>
</dbReference>
<feature type="region of interest" description="Disordered" evidence="1">
    <location>
        <begin position="1"/>
        <end position="36"/>
    </location>
</feature>
<reference evidence="3" key="1">
    <citation type="journal article" date="2014" name="Int. J. Syst. Evol. Microbiol.">
        <title>Complete genome sequence of Corynebacterium casei LMG S-19264T (=DSM 44701T), isolated from a smear-ripened cheese.</title>
        <authorList>
            <consortium name="US DOE Joint Genome Institute (JGI-PGF)"/>
            <person name="Walter F."/>
            <person name="Albersmeier A."/>
            <person name="Kalinowski J."/>
            <person name="Ruckert C."/>
        </authorList>
    </citation>
    <scope>NUCLEOTIDE SEQUENCE</scope>
    <source>
        <strain evidence="3">JCM 5069</strain>
    </source>
</reference>
<protein>
    <submittedName>
        <fullName evidence="3">Uncharacterized protein</fullName>
    </submittedName>
</protein>
<dbReference type="EMBL" id="BNCD01000006">
    <property type="protein sequence ID" value="GHH77411.1"/>
    <property type="molecule type" value="Genomic_DNA"/>
</dbReference>
<sequence>MSRPPRQPDWHRDWSRTGPRADFRTGPGASGPGPGAGERGAGVFAFARAWAAGIVVLIATEYLQVTLVYQTFVGPGGTRSFASALLLVHLPNLVCVALATWAAARLHPEPYREAPARHAVAACAVPVCGQLLALSMQWDRPGSDALGLWLSNAALLAGCTVGWAADRWQRSAA</sequence>